<proteinExistence type="predicted"/>
<accession>A0A835N603</accession>
<name>A0A835N603_9ROSI</name>
<evidence type="ECO:0000313" key="2">
    <source>
        <dbReference type="Proteomes" id="UP000657918"/>
    </source>
</evidence>
<gene>
    <name evidence="1" type="ORF">SADUNF_Sadunf02G0041600</name>
</gene>
<dbReference type="Proteomes" id="UP000657918">
    <property type="component" value="Unassembled WGS sequence"/>
</dbReference>
<comment type="caution">
    <text evidence="1">The sequence shown here is derived from an EMBL/GenBank/DDBJ whole genome shotgun (WGS) entry which is preliminary data.</text>
</comment>
<dbReference type="OrthoDB" id="10270448at2759"/>
<reference evidence="1 2" key="1">
    <citation type="submission" date="2020-10" db="EMBL/GenBank/DDBJ databases">
        <title>Plant Genome Project.</title>
        <authorList>
            <person name="Zhang R.-G."/>
        </authorList>
    </citation>
    <scope>NUCLEOTIDE SEQUENCE [LARGE SCALE GENOMIC DNA]</scope>
    <source>
        <strain evidence="1">FAFU-HL-1</strain>
        <tissue evidence="1">Leaf</tissue>
    </source>
</reference>
<keyword evidence="2" id="KW-1185">Reference proteome</keyword>
<dbReference type="EMBL" id="JADGMS010000002">
    <property type="protein sequence ID" value="KAF9686932.1"/>
    <property type="molecule type" value="Genomic_DNA"/>
</dbReference>
<dbReference type="AlphaFoldDB" id="A0A835N603"/>
<evidence type="ECO:0000313" key="1">
    <source>
        <dbReference type="EMBL" id="KAF9686932.1"/>
    </source>
</evidence>
<sequence>MRHRNQAMTISSLIGLPSTNKVILTNAPITEERKEFKDIWSYQRSMWDVWRKSYPDLTEYGLMMAKPFKDW</sequence>
<organism evidence="1 2">
    <name type="scientific">Salix dunnii</name>
    <dbReference type="NCBI Taxonomy" id="1413687"/>
    <lineage>
        <taxon>Eukaryota</taxon>
        <taxon>Viridiplantae</taxon>
        <taxon>Streptophyta</taxon>
        <taxon>Embryophyta</taxon>
        <taxon>Tracheophyta</taxon>
        <taxon>Spermatophyta</taxon>
        <taxon>Magnoliopsida</taxon>
        <taxon>eudicotyledons</taxon>
        <taxon>Gunneridae</taxon>
        <taxon>Pentapetalae</taxon>
        <taxon>rosids</taxon>
        <taxon>fabids</taxon>
        <taxon>Malpighiales</taxon>
        <taxon>Salicaceae</taxon>
        <taxon>Saliceae</taxon>
        <taxon>Salix</taxon>
    </lineage>
</organism>
<protein>
    <submittedName>
        <fullName evidence="1">Uncharacterized protein</fullName>
    </submittedName>
</protein>